<dbReference type="PANTHER" id="PTHR21113:SF4">
    <property type="entry name" value="CHITIN-BINDING TYPE-4 DOMAIN-CONTAINING PROTEIN"/>
    <property type="match status" value="1"/>
</dbReference>
<evidence type="ECO:0000256" key="1">
    <source>
        <dbReference type="SAM" id="SignalP"/>
    </source>
</evidence>
<gene>
    <name evidence="3" type="ORF">O3P69_008557</name>
</gene>
<dbReference type="Proteomes" id="UP001487740">
    <property type="component" value="Unassembled WGS sequence"/>
</dbReference>
<organism evidence="3 4">
    <name type="scientific">Scylla paramamosain</name>
    <name type="common">Mud crab</name>
    <dbReference type="NCBI Taxonomy" id="85552"/>
    <lineage>
        <taxon>Eukaryota</taxon>
        <taxon>Metazoa</taxon>
        <taxon>Ecdysozoa</taxon>
        <taxon>Arthropoda</taxon>
        <taxon>Crustacea</taxon>
        <taxon>Multicrustacea</taxon>
        <taxon>Malacostraca</taxon>
        <taxon>Eumalacostraca</taxon>
        <taxon>Eucarida</taxon>
        <taxon>Decapoda</taxon>
        <taxon>Pleocyemata</taxon>
        <taxon>Brachyura</taxon>
        <taxon>Eubrachyura</taxon>
        <taxon>Portunoidea</taxon>
        <taxon>Portunidae</taxon>
        <taxon>Portuninae</taxon>
        <taxon>Scylla</taxon>
    </lineage>
</organism>
<dbReference type="Pfam" id="PF03067">
    <property type="entry name" value="LPMO_10"/>
    <property type="match status" value="1"/>
</dbReference>
<evidence type="ECO:0000313" key="4">
    <source>
        <dbReference type="Proteomes" id="UP001487740"/>
    </source>
</evidence>
<proteinExistence type="predicted"/>
<sequence>MKDMMWRTLLLVSVVVCTCHGHGRLIVPPSRASAWRMGWPTPIDYNDNQGFCGGFSHQYEINGGKCGVCGDAWEDNPRPHEAPDGLYATGTITQQYAQGQVITLTADITSNHRGHFEVRVCPDPKVEATEECLQEHPLMLADGSGFKYNISLHTGKHSVQLVLPPTLVCKHCVLQWRYVAGNNWGYCEDGTGALGCGPQEEFRACADVAILPPYSRRRFMVQHDSSSVTAHPMNHTVNDLTLLHKKEAKQQEVCRAVGSWKLVPGADMWCSKNCIHVGRCPLSQCECNM</sequence>
<dbReference type="InterPro" id="IPR004302">
    <property type="entry name" value="Cellulose/chitin-bd_N"/>
</dbReference>
<reference evidence="3 4" key="1">
    <citation type="submission" date="2023-03" db="EMBL/GenBank/DDBJ databases">
        <title>High-quality genome of Scylla paramamosain provides insights in environmental adaptation.</title>
        <authorList>
            <person name="Zhang L."/>
        </authorList>
    </citation>
    <scope>NUCLEOTIDE SEQUENCE [LARGE SCALE GENOMIC DNA]</scope>
    <source>
        <strain evidence="3">LZ_2023a</strain>
        <tissue evidence="3">Muscle</tissue>
    </source>
</reference>
<keyword evidence="4" id="KW-1185">Reference proteome</keyword>
<name>A0AAW0SKL3_SCYPA</name>
<dbReference type="AlphaFoldDB" id="A0AAW0SKL3"/>
<dbReference type="EMBL" id="JARAKH010000049">
    <property type="protein sequence ID" value="KAK8375883.1"/>
    <property type="molecule type" value="Genomic_DNA"/>
</dbReference>
<protein>
    <recommendedName>
        <fullName evidence="2">Chitin-binding type-4 domain-containing protein</fullName>
    </recommendedName>
</protein>
<comment type="caution">
    <text evidence="3">The sequence shown here is derived from an EMBL/GenBank/DDBJ whole genome shotgun (WGS) entry which is preliminary data.</text>
</comment>
<evidence type="ECO:0000259" key="2">
    <source>
        <dbReference type="Pfam" id="PF03067"/>
    </source>
</evidence>
<keyword evidence="1" id="KW-0732">Signal</keyword>
<dbReference type="PANTHER" id="PTHR21113">
    <property type="entry name" value="AGAP001705-PA"/>
    <property type="match status" value="1"/>
</dbReference>
<feature type="domain" description="Chitin-binding type-4" evidence="2">
    <location>
        <begin position="22"/>
        <end position="208"/>
    </location>
</feature>
<feature type="signal peptide" evidence="1">
    <location>
        <begin position="1"/>
        <end position="21"/>
    </location>
</feature>
<evidence type="ECO:0000313" key="3">
    <source>
        <dbReference type="EMBL" id="KAK8375883.1"/>
    </source>
</evidence>
<feature type="chain" id="PRO_5043631735" description="Chitin-binding type-4 domain-containing protein" evidence="1">
    <location>
        <begin position="22"/>
        <end position="289"/>
    </location>
</feature>
<accession>A0AAW0SKL3</accession>